<reference evidence="2 3" key="1">
    <citation type="submission" date="2019-03" db="EMBL/GenBank/DDBJ databases">
        <title>Bradyrhizobium strains diversity isolated from Chamaecrista fasciculata.</title>
        <authorList>
            <person name="Urquiaga M.C.O."/>
            <person name="Hungria M."/>
            <person name="Delamuta J.R.M."/>
        </authorList>
    </citation>
    <scope>NUCLEOTIDE SEQUENCE [LARGE SCALE GENOMIC DNA]</scope>
    <source>
        <strain evidence="2 3">CNPSo 3424</strain>
    </source>
</reference>
<dbReference type="Proteomes" id="UP000298225">
    <property type="component" value="Unassembled WGS sequence"/>
</dbReference>
<dbReference type="Pfam" id="PF00487">
    <property type="entry name" value="FA_desaturase"/>
    <property type="match status" value="1"/>
</dbReference>
<dbReference type="OrthoDB" id="9792534at2"/>
<dbReference type="InterPro" id="IPR005804">
    <property type="entry name" value="FA_desaturase_dom"/>
</dbReference>
<dbReference type="AlphaFoldDB" id="A0A4Y9KR40"/>
<gene>
    <name evidence="2" type="ORF">E4K66_39150</name>
</gene>
<dbReference type="EMBL" id="SPQU01000074">
    <property type="protein sequence ID" value="TFV28189.1"/>
    <property type="molecule type" value="Genomic_DNA"/>
</dbReference>
<keyword evidence="3" id="KW-1185">Reference proteome</keyword>
<feature type="domain" description="Fatty acid desaturase" evidence="1">
    <location>
        <begin position="60"/>
        <end position="159"/>
    </location>
</feature>
<evidence type="ECO:0000259" key="1">
    <source>
        <dbReference type="Pfam" id="PF00487"/>
    </source>
</evidence>
<comment type="caution">
    <text evidence="2">The sequence shown here is derived from an EMBL/GenBank/DDBJ whole genome shotgun (WGS) entry which is preliminary data.</text>
</comment>
<proteinExistence type="predicted"/>
<dbReference type="GO" id="GO:0006629">
    <property type="term" value="P:lipid metabolic process"/>
    <property type="evidence" value="ECO:0007669"/>
    <property type="project" value="InterPro"/>
</dbReference>
<sequence length="170" mass="18842">MSSSQANGRAIMNVYRASIDSDNLKKLSIVQPWKMVAAVALDWAVIASAIALSSYFGVVWFYLLAAAVIAGRMHGLGVLTHEAAHFRFLKSRKTADAIADVFFAWPMLATVEGYRQNHLAHHQHTNTDRDPDWAAKLGTTAFTFPQRAWVMSLNLLGYLLAVSSLRDLVH</sequence>
<name>A0A4Y9KR40_9BRAD</name>
<accession>A0A4Y9KR40</accession>
<organism evidence="2 3">
    <name type="scientific">Bradyrhizobium frederickii</name>
    <dbReference type="NCBI Taxonomy" id="2560054"/>
    <lineage>
        <taxon>Bacteria</taxon>
        <taxon>Pseudomonadati</taxon>
        <taxon>Pseudomonadota</taxon>
        <taxon>Alphaproteobacteria</taxon>
        <taxon>Hyphomicrobiales</taxon>
        <taxon>Nitrobacteraceae</taxon>
        <taxon>Bradyrhizobium</taxon>
    </lineage>
</organism>
<evidence type="ECO:0000313" key="3">
    <source>
        <dbReference type="Proteomes" id="UP000298225"/>
    </source>
</evidence>
<evidence type="ECO:0000313" key="2">
    <source>
        <dbReference type="EMBL" id="TFV28189.1"/>
    </source>
</evidence>
<protein>
    <recommendedName>
        <fullName evidence="1">Fatty acid desaturase domain-containing protein</fullName>
    </recommendedName>
</protein>